<evidence type="ECO:0000256" key="4">
    <source>
        <dbReference type="ARBA" id="ARBA00022786"/>
    </source>
</evidence>
<evidence type="ECO:0000256" key="1">
    <source>
        <dbReference type="ARBA" id="ARBA00000707"/>
    </source>
</evidence>
<evidence type="ECO:0000259" key="9">
    <source>
        <dbReference type="Pfam" id="PF12359"/>
    </source>
</evidence>
<keyword evidence="7" id="KW-0175">Coiled coil</keyword>
<evidence type="ECO:0000313" key="11">
    <source>
        <dbReference type="Proteomes" id="UP000794436"/>
    </source>
</evidence>
<keyword evidence="6" id="KW-0788">Thiol protease</keyword>
<comment type="caution">
    <text evidence="10">The sequence shown here is derived from an EMBL/GenBank/DDBJ whole genome shotgun (WGS) entry which is preliminary data.</text>
</comment>
<proteinExistence type="predicted"/>
<feature type="coiled-coil region" evidence="7">
    <location>
        <begin position="167"/>
        <end position="194"/>
    </location>
</feature>
<dbReference type="InterPro" id="IPR022099">
    <property type="entry name" value="DUF3638"/>
</dbReference>
<keyword evidence="4" id="KW-0833">Ubl conjugation pathway</keyword>
<accession>A0A8K1FDY2</accession>
<organism evidence="10 11">
    <name type="scientific">Pythium oligandrum</name>
    <name type="common">Mycoparasitic fungus</name>
    <dbReference type="NCBI Taxonomy" id="41045"/>
    <lineage>
        <taxon>Eukaryota</taxon>
        <taxon>Sar</taxon>
        <taxon>Stramenopiles</taxon>
        <taxon>Oomycota</taxon>
        <taxon>Peronosporomycetes</taxon>
        <taxon>Pythiales</taxon>
        <taxon>Pythiaceae</taxon>
        <taxon>Pythium</taxon>
    </lineage>
</organism>
<dbReference type="Pfam" id="PF12359">
    <property type="entry name" value="DUF3645"/>
    <property type="match status" value="1"/>
</dbReference>
<evidence type="ECO:0000256" key="7">
    <source>
        <dbReference type="SAM" id="Coils"/>
    </source>
</evidence>
<feature type="domain" description="DUF3638" evidence="8">
    <location>
        <begin position="1343"/>
        <end position="1559"/>
    </location>
</feature>
<dbReference type="EMBL" id="SPLM01000148">
    <property type="protein sequence ID" value="TMW55333.1"/>
    <property type="molecule type" value="Genomic_DNA"/>
</dbReference>
<dbReference type="GO" id="GO:0004843">
    <property type="term" value="F:cysteine-type deubiquitinase activity"/>
    <property type="evidence" value="ECO:0007669"/>
    <property type="project" value="UniProtKB-EC"/>
</dbReference>
<protein>
    <recommendedName>
        <fullName evidence="2">ubiquitinyl hydrolase 1</fullName>
        <ecNumber evidence="2">3.4.19.12</ecNumber>
    </recommendedName>
</protein>
<feature type="domain" description="DUF3645" evidence="9">
    <location>
        <begin position="1701"/>
        <end position="1732"/>
    </location>
</feature>
<sequence length="2427" mass="275265">MLETVVEETIGLGERDYNVEMMLSMCNEWRDALDQAAEEYAATIASTYQIPQQAFLEALRQSKQYPQVDEPRVVDLSALAVPSTDVRRRALEQVKVYEFMDPSSDSAQSLLEFLHTIPSEGSVFKTVTGLRNIEQFMYQQSGRLYRVTMEAARANIASQIALKWNAIEGRKLQARQLEAQIEDSLAEVRKYERLLDDEVTRLRSEYSGRRYRRKPSSPQTRSYEGSIRAWNDDVESKRNELIRVENMPEYVISPLPVSDADALELLFFLNMPNDLGLLAHLSCTAQLAMGKGESIHVQLSCSTSWMSHFNQHARLVSSAVPQYVTAFPKRLDVPSSYGPKNINDVWSLGDFRSRCLWFPDASIELAWFGPLRIYVNPFLITHEDSICWLTAQATDWDWANAYPGGNTRGNTVYAKADEISLGSEDFAEYVGVTSLRAYPVLQLRKLFTAMESDTIQWQRDVMGILSRQAVYQVGVLTDEAVPRFQWHFDLLSSITCAEFCAALAKQVARVEASPPQRWENIPILGELAGFLSQYHDGAASLQNRLSKTARKFASEIRCQWQEGVSQEQRAELRSRECLLYGYGLICRGFGACTSDTELQDVCDLLVLFYNSLLFATDAKVHNMVKKIEYYVSEIMARRIHSVLGYISCGDTSAKLSALCRLVNTQFPSALTWYRVNERSAGRVPSSFEAMNEGQHYLINLATGMVLMDGNLPGSLPLAIRGSPKFVDLFGEQDFEVTYSKGVFSTTYASKGYYYKFAVVNEDLVVEESCKKGSKTIQLCSPEWIEAFKNAFPPRLTEMHSHWYWPRQHCVLLRSRQIDDKSVSFVVKFRGASAICYQVPTVDHAQLDASGIVTKTHTYNSLVVANPELLSVFEKFEDRRYIHFLSSPTSDLEIDFPRARIGFFCGEDNIFTSKDFSGYVLAPSQQLNDSFSRFCQHLVLQDATNDSTRAHYRVLVPFGQILLGDDGNATVKLPNSCSGQFRVSVFDMHPRLNVLETESIESRLQLANIYAASGNFLPSKSLSMTGGEAALVVLRGCVPPRPFSVDAAKQLTNLTSWSWRTPSLKLLAALLAKKSRRLAFLYGEAAALDSIEYTCELEEYAAMCSMKQAQAKSSLRQLLTRSEENELMGNASVYRESRFTRDEARLEPVDLPRIPVNRDVVSKMEGLLLELVSPGKLQVPPPVFPLDHRHSNTMSAHMMEELRDSWDTHHRHPVDRLDISLDGLAKYLVDILARVKEKRDCIHKYLIGSVETAHADWRDQLLKTVNRVPTLTMVDLLRSAIDEDTLLQLAPRLSLAGRKRFRLSVVRLMELCVLEDKLERVIGRARSNILPSLAYFVEELRCRREWSGTEHPYWLVFEVEGRLQIRHEQYVIAKHLLDQPGSVSQLNMGRGKTRVILPMLFLYWSYHSHGQVVRAHFLSPLLSETRQFMHRVLSSGILRLSLMEQPFERQKELTGWDVLRLQEAAREVKLCGGVQMVAPEHRLSLELKRLELEALDEKDTWLVKSLDTLLNNDAYVDIFDESDALLHHKYHLVYAVGTPCPLENASDRWSTAEALLSSLMNPESRKVQALLRELPDQWCHQPEYSDRRGAFNGFRLKASADDLEEYRAKFRRVLVDDLLTNAPFELAWLEVFSSRSKRLRRHLLRFVCDVEADPEELLSKMRGVSSFKHQLLALRGLISFGVLEHCLEKRNRVSFGLPVPGSRPKLLAIPFQAADLPSERAEFCHPDVSIVLTLLAYYHAGLRDEEVFKAFQTLLLLDESERARYYDAWFDSVKSLLSEEDRTLLRSMQNIVLDNAVVVNRLHEVYRYCMGTINFYLNRIVFPRDTRQYPQRLARSAWDLVRGPRNVGFSGTNDNHRLLPLAVTQREPDEPSLRGTNGKMLDLLLQYSIGYEVLHVDEACLLPVWKTLLLMAVKKKCRALIDTGALLAGVPTHDAASFLAERCSSFLGITYYDTRKNYDCWVVLDGARQAVAPLKGSAIHERDTFVLFDEARSRGSDMKLLPDACALLTLGPKMTKDKLMQGAGRMRQLGCDQTLWLTSTDEVQKSVQRSTGADLANLDVRAVLQWVGVSTQEQCTLGVLEWASSGVEFCAKETESKLELKDDDWSLEGQYGSAQTSSFIEAIVHTRVEQFTNGKHGDQTVESIKEMLGGVKARATLYGLDDEVHVSAYGEECERELQVEKEQEIEKIVELSKQKPLSEKDWDYKVLLKARSVQEVCGAVQIFDMKALTKSYLSPAGIATMDWGMTKLYATKNFWPSIVSRSLRTVWTGYLRLIDVMVVFEDGTILLLSEQEADEIIKMLLTDSRHSGGFKVVHLEFVRSAVEACGRDVKYSDVALSLGVSSNGVERMEIRLVDFLACCLLNGDTNLVAKALPGITEEWLRVLLAPMKQREDVLCNFIAARRFAQRWPRSTLHALAMKMDLEDCAIAE</sequence>
<keyword evidence="11" id="KW-1185">Reference proteome</keyword>
<dbReference type="GO" id="GO:0006508">
    <property type="term" value="P:proteolysis"/>
    <property type="evidence" value="ECO:0007669"/>
    <property type="project" value="UniProtKB-KW"/>
</dbReference>
<dbReference type="Pfam" id="PF12340">
    <property type="entry name" value="DUF3638"/>
    <property type="match status" value="1"/>
</dbReference>
<comment type="catalytic activity">
    <reaction evidence="1">
        <text>Thiol-dependent hydrolysis of ester, thioester, amide, peptide and isopeptide bonds formed by the C-terminal Gly of ubiquitin (a 76-residue protein attached to proteins as an intracellular targeting signal).</text>
        <dbReference type="EC" id="3.4.19.12"/>
    </reaction>
</comment>
<reference evidence="10" key="1">
    <citation type="submission" date="2019-03" db="EMBL/GenBank/DDBJ databases">
        <title>Long read genome sequence of the mycoparasitic Pythium oligandrum ATCC 38472 isolated from sugarbeet rhizosphere.</title>
        <authorList>
            <person name="Gaulin E."/>
        </authorList>
    </citation>
    <scope>NUCLEOTIDE SEQUENCE</scope>
    <source>
        <strain evidence="10">ATCC 38472_TT</strain>
    </source>
</reference>
<dbReference type="InterPro" id="IPR022105">
    <property type="entry name" value="DUF3645"/>
</dbReference>
<name>A0A8K1FDY2_PYTOL</name>
<keyword evidence="3" id="KW-0645">Protease</keyword>
<dbReference type="InterPro" id="IPR051346">
    <property type="entry name" value="OTU_Deubiquitinase"/>
</dbReference>
<dbReference type="PANTHER" id="PTHR13367">
    <property type="entry name" value="UBIQUITIN THIOESTERASE"/>
    <property type="match status" value="1"/>
</dbReference>
<evidence type="ECO:0000256" key="3">
    <source>
        <dbReference type="ARBA" id="ARBA00022670"/>
    </source>
</evidence>
<evidence type="ECO:0000256" key="6">
    <source>
        <dbReference type="ARBA" id="ARBA00022807"/>
    </source>
</evidence>
<evidence type="ECO:0000313" key="10">
    <source>
        <dbReference type="EMBL" id="TMW55333.1"/>
    </source>
</evidence>
<evidence type="ECO:0000256" key="5">
    <source>
        <dbReference type="ARBA" id="ARBA00022801"/>
    </source>
</evidence>
<dbReference type="Proteomes" id="UP000794436">
    <property type="component" value="Unassembled WGS sequence"/>
</dbReference>
<evidence type="ECO:0000256" key="2">
    <source>
        <dbReference type="ARBA" id="ARBA00012759"/>
    </source>
</evidence>
<dbReference type="OrthoDB" id="4866634at2759"/>
<keyword evidence="5" id="KW-0378">Hydrolase</keyword>
<evidence type="ECO:0000259" key="8">
    <source>
        <dbReference type="Pfam" id="PF12340"/>
    </source>
</evidence>
<dbReference type="EC" id="3.4.19.12" evidence="2"/>
<gene>
    <name evidence="10" type="ORF">Poli38472_013224</name>
</gene>
<dbReference type="PANTHER" id="PTHR13367:SF33">
    <property type="entry name" value="P-LOOP CONTAINING NUCLEOSIDE TRIPHOSPHATE HYDROLASE PROTEIN"/>
    <property type="match status" value="1"/>
</dbReference>